<dbReference type="OrthoDB" id="2531053at2"/>
<organism evidence="2 3">
    <name type="scientific">Microlunatus elymi</name>
    <dbReference type="NCBI Taxonomy" id="2596828"/>
    <lineage>
        <taxon>Bacteria</taxon>
        <taxon>Bacillati</taxon>
        <taxon>Actinomycetota</taxon>
        <taxon>Actinomycetes</taxon>
        <taxon>Propionibacteriales</taxon>
        <taxon>Propionibacteriaceae</taxon>
        <taxon>Microlunatus</taxon>
    </lineage>
</organism>
<dbReference type="KEGG" id="mik:FOE78_11620"/>
<accession>A0A516PZ65</accession>
<protein>
    <submittedName>
        <fullName evidence="2">Extracellular solute-binding protein</fullName>
    </submittedName>
</protein>
<dbReference type="AlphaFoldDB" id="A0A516PZ65"/>
<dbReference type="Pfam" id="PF01547">
    <property type="entry name" value="SBP_bac_1"/>
    <property type="match status" value="1"/>
</dbReference>
<dbReference type="Gene3D" id="3.40.190.10">
    <property type="entry name" value="Periplasmic binding protein-like II"/>
    <property type="match status" value="2"/>
</dbReference>
<feature type="signal peptide" evidence="1">
    <location>
        <begin position="1"/>
        <end position="15"/>
    </location>
</feature>
<keyword evidence="1" id="KW-0732">Signal</keyword>
<keyword evidence="3" id="KW-1185">Reference proteome</keyword>
<evidence type="ECO:0000313" key="2">
    <source>
        <dbReference type="EMBL" id="QDP96466.1"/>
    </source>
</evidence>
<evidence type="ECO:0000313" key="3">
    <source>
        <dbReference type="Proteomes" id="UP000319263"/>
    </source>
</evidence>
<dbReference type="InterPro" id="IPR006311">
    <property type="entry name" value="TAT_signal"/>
</dbReference>
<dbReference type="PANTHER" id="PTHR43649">
    <property type="entry name" value="ARABINOSE-BINDING PROTEIN-RELATED"/>
    <property type="match status" value="1"/>
</dbReference>
<dbReference type="SUPFAM" id="SSF53850">
    <property type="entry name" value="Periplasmic binding protein-like II"/>
    <property type="match status" value="1"/>
</dbReference>
<dbReference type="Proteomes" id="UP000319263">
    <property type="component" value="Chromosome"/>
</dbReference>
<sequence>MITRRQLLGAGVAGAASLAATSFGLTGCGKDDAKSGSATEAELSVTWWGNPLRNEETNQALAAYHKANPGVTLKPIPGEWGTYWDKFATQVAGHNAPDVIQMANTYLAQYSAGGALLDLGQYADTSKFAAGTVDVGKVDGELTGITMGVGSCGVMVNPKVFSAAGVDLPDDKTWTWDQYHEISKELTAKSPKGTYGSQGAFAVLGALNPLQAWLRQHGKDLFTADRKLGFDTLDLVPYFEYWMKFTKDNSVPPASAISEEQSTNFDQAPFVKGKLGIAWYATNQLSALTEAAGTELKMLRFPSVAGQAAQRKSWLVPTMLWSASARTKNPEAVGKFVNWWVNSTECGGFIQDERGMPPNTEVATSIKPKLDAAGKAVIDFLTTSESELGDTPAQVPPGGSSLESVVIRHATDILFGKASVRDGSQALVDEASSQLQS</sequence>
<feature type="chain" id="PRO_5021793644" evidence="1">
    <location>
        <begin position="16"/>
        <end position="437"/>
    </location>
</feature>
<evidence type="ECO:0000256" key="1">
    <source>
        <dbReference type="SAM" id="SignalP"/>
    </source>
</evidence>
<dbReference type="EMBL" id="CP041692">
    <property type="protein sequence ID" value="QDP96466.1"/>
    <property type="molecule type" value="Genomic_DNA"/>
</dbReference>
<name>A0A516PZ65_9ACTN</name>
<dbReference type="RefSeq" id="WP_143986431.1">
    <property type="nucleotide sequence ID" value="NZ_CP041692.1"/>
</dbReference>
<dbReference type="PROSITE" id="PS51257">
    <property type="entry name" value="PROKAR_LIPOPROTEIN"/>
    <property type="match status" value="1"/>
</dbReference>
<dbReference type="InterPro" id="IPR050490">
    <property type="entry name" value="Bact_solute-bd_prot1"/>
</dbReference>
<dbReference type="PROSITE" id="PS51318">
    <property type="entry name" value="TAT"/>
    <property type="match status" value="1"/>
</dbReference>
<dbReference type="PANTHER" id="PTHR43649:SF11">
    <property type="entry name" value="ABC TRANSPORTER SUBSTRATE-BINDING PROTEIN YESO-RELATED"/>
    <property type="match status" value="1"/>
</dbReference>
<reference evidence="2 3" key="1">
    <citation type="submission" date="2019-07" db="EMBL/GenBank/DDBJ databases">
        <title>Microlunatus dokdonensis sp. nov. isolated from the rhizospheric soil of the wild plant Elymus tsukushiensis.</title>
        <authorList>
            <person name="Ghim S.-Y."/>
            <person name="Hwang Y.-J."/>
            <person name="Son J.-S."/>
            <person name="Shin J.-H."/>
        </authorList>
    </citation>
    <scope>NUCLEOTIDE SEQUENCE [LARGE SCALE GENOMIC DNA]</scope>
    <source>
        <strain evidence="2 3">KUDC0627</strain>
    </source>
</reference>
<dbReference type="InterPro" id="IPR006059">
    <property type="entry name" value="SBP"/>
</dbReference>
<proteinExistence type="predicted"/>
<gene>
    <name evidence="2" type="ORF">FOE78_11620</name>
</gene>